<accession>A0A8S1T4I0</accession>
<gene>
    <name evidence="1" type="ORF">PPENT_87.1.T0160047</name>
</gene>
<dbReference type="OrthoDB" id="10593527at2759"/>
<organism evidence="1 2">
    <name type="scientific">Paramecium pentaurelia</name>
    <dbReference type="NCBI Taxonomy" id="43138"/>
    <lineage>
        <taxon>Eukaryota</taxon>
        <taxon>Sar</taxon>
        <taxon>Alveolata</taxon>
        <taxon>Ciliophora</taxon>
        <taxon>Intramacronucleata</taxon>
        <taxon>Oligohymenophorea</taxon>
        <taxon>Peniculida</taxon>
        <taxon>Parameciidae</taxon>
        <taxon>Paramecium</taxon>
    </lineage>
</organism>
<name>A0A8S1T4I0_9CILI</name>
<reference evidence="1" key="1">
    <citation type="submission" date="2021-01" db="EMBL/GenBank/DDBJ databases">
        <authorList>
            <consortium name="Genoscope - CEA"/>
            <person name="William W."/>
        </authorList>
    </citation>
    <scope>NUCLEOTIDE SEQUENCE</scope>
</reference>
<dbReference type="AlphaFoldDB" id="A0A8S1T4I0"/>
<evidence type="ECO:0000313" key="2">
    <source>
        <dbReference type="Proteomes" id="UP000689195"/>
    </source>
</evidence>
<protein>
    <submittedName>
        <fullName evidence="1">Uncharacterized protein</fullName>
    </submittedName>
</protein>
<proteinExistence type="predicted"/>
<dbReference type="EMBL" id="CAJJDO010000016">
    <property type="protein sequence ID" value="CAD8146778.1"/>
    <property type="molecule type" value="Genomic_DNA"/>
</dbReference>
<keyword evidence="2" id="KW-1185">Reference proteome</keyword>
<dbReference type="Proteomes" id="UP000689195">
    <property type="component" value="Unassembled WGS sequence"/>
</dbReference>
<evidence type="ECO:0000313" key="1">
    <source>
        <dbReference type="EMBL" id="CAD8146778.1"/>
    </source>
</evidence>
<sequence>MKSVFFLVDIVINKILKQFQVLLNQMAQFHKGFTWTLCKSTLKTKNTFINLRQKVTPNQGSVLLKIDNERELQYNNDLGWNCHKSQNIPNISVKITLQKKNAHNGSIVSYLIQVQPQVQLMAVKALQNDLFEELALEGITQYDIVLILQSKMFIIFFDQNINQLLYLIDLSNNSQLFFIYNQKFSLLFFQVVRNQNQYFEANLFKLQMIKHSFRYFSIKKLRELILIALLIITKAIDFSY</sequence>
<comment type="caution">
    <text evidence="1">The sequence shown here is derived from an EMBL/GenBank/DDBJ whole genome shotgun (WGS) entry which is preliminary data.</text>
</comment>